<evidence type="ECO:0000256" key="3">
    <source>
        <dbReference type="ARBA" id="ARBA00006214"/>
    </source>
</evidence>
<dbReference type="Gene3D" id="3.40.30.10">
    <property type="entry name" value="Glutaredoxin"/>
    <property type="match status" value="1"/>
</dbReference>
<evidence type="ECO:0000256" key="8">
    <source>
        <dbReference type="ARBA" id="ARBA00023002"/>
    </source>
</evidence>
<dbReference type="Gene3D" id="1.20.1440.130">
    <property type="entry name" value="VKOR domain"/>
    <property type="match status" value="1"/>
</dbReference>
<evidence type="ECO:0000256" key="6">
    <source>
        <dbReference type="ARBA" id="ARBA00022729"/>
    </source>
</evidence>
<dbReference type="InterPro" id="IPR038354">
    <property type="entry name" value="VKOR_sf"/>
</dbReference>
<evidence type="ECO:0000313" key="15">
    <source>
        <dbReference type="Proteomes" id="UP000722121"/>
    </source>
</evidence>
<organism evidence="14 15">
    <name type="scientific">Simkania negevensis</name>
    <dbReference type="NCBI Taxonomy" id="83561"/>
    <lineage>
        <taxon>Bacteria</taxon>
        <taxon>Pseudomonadati</taxon>
        <taxon>Chlamydiota</taxon>
        <taxon>Chlamydiia</taxon>
        <taxon>Parachlamydiales</taxon>
        <taxon>Simkaniaceae</taxon>
        <taxon>Simkania</taxon>
    </lineage>
</organism>
<keyword evidence="6" id="KW-0732">Signal</keyword>
<reference evidence="14 15" key="1">
    <citation type="submission" date="2021-02" db="EMBL/GenBank/DDBJ databases">
        <title>Activity-based single-cell genomes from oceanic crustal fluid captures similar information to metagenomic and metatranscriptomic surveys with orders of magnitude less sampling.</title>
        <authorList>
            <person name="D'Angelo T.S."/>
            <person name="Orcutt B.N."/>
        </authorList>
    </citation>
    <scope>NUCLEOTIDE SEQUENCE [LARGE SCALE GENOMIC DNA]</scope>
    <source>
        <strain evidence="14">AH-315-G07</strain>
    </source>
</reference>
<keyword evidence="15" id="KW-1185">Reference proteome</keyword>
<evidence type="ECO:0000256" key="7">
    <source>
        <dbReference type="ARBA" id="ARBA00022989"/>
    </source>
</evidence>
<dbReference type="InterPro" id="IPR012932">
    <property type="entry name" value="VKOR"/>
</dbReference>
<dbReference type="Proteomes" id="UP000722121">
    <property type="component" value="Unassembled WGS sequence"/>
</dbReference>
<keyword evidence="8" id="KW-0560">Oxidoreductase</keyword>
<comment type="subcellular location">
    <subcellularLocation>
        <location evidence="1">Membrane</location>
        <topology evidence="1">Multi-pass membrane protein</topology>
    </subcellularLocation>
</comment>
<evidence type="ECO:0000256" key="12">
    <source>
        <dbReference type="SAM" id="Phobius"/>
    </source>
</evidence>
<dbReference type="PANTHER" id="PTHR13887:SF14">
    <property type="entry name" value="DISULFIDE BOND FORMATION PROTEIN D"/>
    <property type="match status" value="1"/>
</dbReference>
<accession>A0ABS3ASS1</accession>
<comment type="caution">
    <text evidence="14">The sequence shown here is derived from an EMBL/GenBank/DDBJ whole genome shotgun (WGS) entry which is preliminary data.</text>
</comment>
<evidence type="ECO:0000256" key="10">
    <source>
        <dbReference type="ARBA" id="ARBA00023157"/>
    </source>
</evidence>
<dbReference type="Pfam" id="PF13462">
    <property type="entry name" value="Thioredoxin_4"/>
    <property type="match status" value="1"/>
</dbReference>
<dbReference type="InterPro" id="IPR036249">
    <property type="entry name" value="Thioredoxin-like_sf"/>
</dbReference>
<evidence type="ECO:0000259" key="13">
    <source>
        <dbReference type="PROSITE" id="PS51352"/>
    </source>
</evidence>
<feature type="transmembrane region" description="Helical" evidence="12">
    <location>
        <begin position="70"/>
        <end position="88"/>
    </location>
</feature>
<dbReference type="SUPFAM" id="SSF52833">
    <property type="entry name" value="Thioredoxin-like"/>
    <property type="match status" value="1"/>
</dbReference>
<dbReference type="SMART" id="SM00756">
    <property type="entry name" value="VKc"/>
    <property type="match status" value="1"/>
</dbReference>
<name>A0ABS3ASS1_9BACT</name>
<keyword evidence="10" id="KW-1015">Disulfide bond</keyword>
<sequence>MKKLRFFKSRTTFLLWLGLLFIVAIGLTATIYLFSYTLGGHQGGLCTLSSSWHCETATHSEWSSLLGIPLSGWGLGFYASSLLLLATLPRFTYRVKKKGYTFLLLLFFLACCASFPLGYINLFVLQASCPICSLLHILNVFLFATALLFTLKELNALSHILHLLPSSFFSLSGALFLLPFLLILTFSWFQYRQHSRTPVKSQVISSQDLMNAPIRGISSAPINIVVFSDFQCTFCKHLAWNLDTVWRSYPGQISIRFLHFPLASHEHARLASSAACCAQEQGHFWCMHDALYKTLGAAPLSQELFVTIARNLELNTDNFDSCINSHQTQNHIEEDMALGRKYGVGGTPTFFVNGKKVEGYIDLPPLQEMIKQELKQQR</sequence>
<feature type="transmembrane region" description="Helical" evidence="12">
    <location>
        <begin position="125"/>
        <end position="151"/>
    </location>
</feature>
<feature type="transmembrane region" description="Helical" evidence="12">
    <location>
        <begin position="100"/>
        <end position="119"/>
    </location>
</feature>
<keyword evidence="5" id="KW-0874">Quinone</keyword>
<proteinExistence type="inferred from homology"/>
<evidence type="ECO:0000256" key="4">
    <source>
        <dbReference type="ARBA" id="ARBA00022692"/>
    </source>
</evidence>
<keyword evidence="11" id="KW-0676">Redox-active center</keyword>
<gene>
    <name evidence="14" type="ORF">JYU14_05005</name>
</gene>
<evidence type="ECO:0000256" key="11">
    <source>
        <dbReference type="ARBA" id="ARBA00023284"/>
    </source>
</evidence>
<feature type="domain" description="Thioredoxin" evidence="13">
    <location>
        <begin position="175"/>
        <end position="375"/>
    </location>
</feature>
<dbReference type="InterPro" id="IPR013766">
    <property type="entry name" value="Thioredoxin_domain"/>
</dbReference>
<comment type="similarity">
    <text evidence="3">Belongs to the VKOR family.</text>
</comment>
<evidence type="ECO:0000256" key="9">
    <source>
        <dbReference type="ARBA" id="ARBA00023136"/>
    </source>
</evidence>
<dbReference type="InterPro" id="IPR012336">
    <property type="entry name" value="Thioredoxin-like_fold"/>
</dbReference>
<evidence type="ECO:0000256" key="1">
    <source>
        <dbReference type="ARBA" id="ARBA00004141"/>
    </source>
</evidence>
<keyword evidence="9 12" id="KW-0472">Membrane</keyword>
<evidence type="ECO:0000313" key="14">
    <source>
        <dbReference type="EMBL" id="MBN4067423.1"/>
    </source>
</evidence>
<keyword evidence="4 12" id="KW-0812">Transmembrane</keyword>
<comment type="similarity">
    <text evidence="2">Belongs to the thioredoxin family. DsbA subfamily.</text>
</comment>
<dbReference type="PROSITE" id="PS51352">
    <property type="entry name" value="THIOREDOXIN_2"/>
    <property type="match status" value="1"/>
</dbReference>
<dbReference type="EMBL" id="JAFITR010000139">
    <property type="protein sequence ID" value="MBN4067423.1"/>
    <property type="molecule type" value="Genomic_DNA"/>
</dbReference>
<keyword evidence="7 12" id="KW-1133">Transmembrane helix</keyword>
<evidence type="ECO:0000256" key="2">
    <source>
        <dbReference type="ARBA" id="ARBA00005791"/>
    </source>
</evidence>
<feature type="transmembrane region" description="Helical" evidence="12">
    <location>
        <begin position="12"/>
        <end position="34"/>
    </location>
</feature>
<evidence type="ECO:0000256" key="5">
    <source>
        <dbReference type="ARBA" id="ARBA00022719"/>
    </source>
</evidence>
<dbReference type="PANTHER" id="PTHR13887">
    <property type="entry name" value="GLUTATHIONE S-TRANSFERASE KAPPA"/>
    <property type="match status" value="1"/>
</dbReference>
<feature type="transmembrane region" description="Helical" evidence="12">
    <location>
        <begin position="163"/>
        <end position="189"/>
    </location>
</feature>
<protein>
    <submittedName>
        <fullName evidence="14">Thioredoxin domain-containing protein</fullName>
    </submittedName>
</protein>
<dbReference type="Pfam" id="PF07884">
    <property type="entry name" value="VKOR"/>
    <property type="match status" value="1"/>
</dbReference>